<evidence type="ECO:0000313" key="1">
    <source>
        <dbReference type="EMBL" id="TMJ08328.1"/>
    </source>
</evidence>
<protein>
    <submittedName>
        <fullName evidence="1">Aminotransferase DegT</fullName>
    </submittedName>
</protein>
<accession>A0A537LJX9</accession>
<feature type="non-terminal residue" evidence="1">
    <location>
        <position position="1"/>
    </location>
</feature>
<proteinExistence type="predicted"/>
<sequence length="81" mass="8822">VPAVRDRLARHLAGLGIGTRVYYPSPIHTSPLYRRLGFGDARCPEADRAAQEVLSIPVHPALGEEEIHRIVGAVRGFNPGQ</sequence>
<dbReference type="Pfam" id="PF01041">
    <property type="entry name" value="DegT_DnrJ_EryC1"/>
    <property type="match status" value="1"/>
</dbReference>
<reference evidence="1 2" key="1">
    <citation type="journal article" date="2019" name="Nat. Microbiol.">
        <title>Mediterranean grassland soil C-N compound turnover is dependent on rainfall and depth, and is mediated by genomically divergent microorganisms.</title>
        <authorList>
            <person name="Diamond S."/>
            <person name="Andeer P.F."/>
            <person name="Li Z."/>
            <person name="Crits-Christoph A."/>
            <person name="Burstein D."/>
            <person name="Anantharaman K."/>
            <person name="Lane K.R."/>
            <person name="Thomas B.C."/>
            <person name="Pan C."/>
            <person name="Northen T.R."/>
            <person name="Banfield J.F."/>
        </authorList>
    </citation>
    <scope>NUCLEOTIDE SEQUENCE [LARGE SCALE GENOMIC DNA]</scope>
    <source>
        <strain evidence="1">NP_5</strain>
    </source>
</reference>
<dbReference type="Proteomes" id="UP000320393">
    <property type="component" value="Unassembled WGS sequence"/>
</dbReference>
<comment type="caution">
    <text evidence="1">The sequence shown here is derived from an EMBL/GenBank/DDBJ whole genome shotgun (WGS) entry which is preliminary data.</text>
</comment>
<dbReference type="Gene3D" id="3.90.1150.10">
    <property type="entry name" value="Aspartate Aminotransferase, domain 1"/>
    <property type="match status" value="1"/>
</dbReference>
<dbReference type="InterPro" id="IPR000653">
    <property type="entry name" value="DegT/StrS_aminotransferase"/>
</dbReference>
<name>A0A537LJX9_9BACT</name>
<dbReference type="EMBL" id="VBAM01000408">
    <property type="protein sequence ID" value="TMJ08328.1"/>
    <property type="molecule type" value="Genomic_DNA"/>
</dbReference>
<keyword evidence="1" id="KW-0808">Transferase</keyword>
<dbReference type="AlphaFoldDB" id="A0A537LJX9"/>
<dbReference type="InterPro" id="IPR015422">
    <property type="entry name" value="PyrdxlP-dep_Trfase_small"/>
</dbReference>
<gene>
    <name evidence="1" type="ORF">E6H02_10150</name>
</gene>
<dbReference type="SUPFAM" id="SSF53383">
    <property type="entry name" value="PLP-dependent transferases"/>
    <property type="match status" value="1"/>
</dbReference>
<evidence type="ECO:0000313" key="2">
    <source>
        <dbReference type="Proteomes" id="UP000320393"/>
    </source>
</evidence>
<dbReference type="InterPro" id="IPR015424">
    <property type="entry name" value="PyrdxlP-dep_Trfase"/>
</dbReference>
<organism evidence="1 2">
    <name type="scientific">Candidatus Segetimicrobium genomatis</name>
    <dbReference type="NCBI Taxonomy" id="2569760"/>
    <lineage>
        <taxon>Bacteria</taxon>
        <taxon>Bacillati</taxon>
        <taxon>Candidatus Sysuimicrobiota</taxon>
        <taxon>Candidatus Sysuimicrobiia</taxon>
        <taxon>Candidatus Sysuimicrobiales</taxon>
        <taxon>Candidatus Segetimicrobiaceae</taxon>
        <taxon>Candidatus Segetimicrobium</taxon>
    </lineage>
</organism>
<dbReference type="GO" id="GO:0008483">
    <property type="term" value="F:transaminase activity"/>
    <property type="evidence" value="ECO:0007669"/>
    <property type="project" value="UniProtKB-KW"/>
</dbReference>
<keyword evidence="1" id="KW-0032">Aminotransferase</keyword>